<dbReference type="GeneID" id="71980823"/>
<dbReference type="InterPro" id="IPR036047">
    <property type="entry name" value="F-box-like_dom_sf"/>
</dbReference>
<reference evidence="3" key="2">
    <citation type="journal article" date="2022" name="Microb. Genom.">
        <title>A chromosome-scale genome assembly of the tomato pathogen Cladosporium fulvum reveals a compartmentalized genome architecture and the presence of a dispensable chromosome.</title>
        <authorList>
            <person name="Zaccaron A.Z."/>
            <person name="Chen L.H."/>
            <person name="Samaras A."/>
            <person name="Stergiopoulos I."/>
        </authorList>
    </citation>
    <scope>NUCLEOTIDE SEQUENCE</scope>
    <source>
        <strain evidence="3">Race5_Kim</strain>
    </source>
</reference>
<reference evidence="3" key="1">
    <citation type="submission" date="2021-12" db="EMBL/GenBank/DDBJ databases">
        <authorList>
            <person name="Zaccaron A."/>
            <person name="Stergiopoulos I."/>
        </authorList>
    </citation>
    <scope>NUCLEOTIDE SEQUENCE</scope>
    <source>
        <strain evidence="3">Race5_Kim</strain>
    </source>
</reference>
<feature type="domain" description="F-box" evidence="2">
    <location>
        <begin position="30"/>
        <end position="61"/>
    </location>
</feature>
<dbReference type="KEGG" id="ffu:CLAFUR5_00945"/>
<evidence type="ECO:0000259" key="2">
    <source>
        <dbReference type="PROSITE" id="PS50181"/>
    </source>
</evidence>
<dbReference type="OMA" id="RGYFICL"/>
<dbReference type="CDD" id="cd09917">
    <property type="entry name" value="F-box_SF"/>
    <property type="match status" value="1"/>
</dbReference>
<dbReference type="AlphaFoldDB" id="A0A9Q8L543"/>
<feature type="compositionally biased region" description="Acidic residues" evidence="1">
    <location>
        <begin position="455"/>
        <end position="465"/>
    </location>
</feature>
<evidence type="ECO:0000313" key="3">
    <source>
        <dbReference type="EMBL" id="UJO10899.1"/>
    </source>
</evidence>
<organism evidence="3 4">
    <name type="scientific">Passalora fulva</name>
    <name type="common">Tomato leaf mold</name>
    <name type="synonym">Cladosporium fulvum</name>
    <dbReference type="NCBI Taxonomy" id="5499"/>
    <lineage>
        <taxon>Eukaryota</taxon>
        <taxon>Fungi</taxon>
        <taxon>Dikarya</taxon>
        <taxon>Ascomycota</taxon>
        <taxon>Pezizomycotina</taxon>
        <taxon>Dothideomycetes</taxon>
        <taxon>Dothideomycetidae</taxon>
        <taxon>Mycosphaerellales</taxon>
        <taxon>Mycosphaerellaceae</taxon>
        <taxon>Fulvia</taxon>
    </lineage>
</organism>
<evidence type="ECO:0000313" key="4">
    <source>
        <dbReference type="Proteomes" id="UP000756132"/>
    </source>
</evidence>
<proteinExistence type="predicted"/>
<dbReference type="Pfam" id="PF00646">
    <property type="entry name" value="F-box"/>
    <property type="match status" value="1"/>
</dbReference>
<dbReference type="SUPFAM" id="SSF52047">
    <property type="entry name" value="RNI-like"/>
    <property type="match status" value="1"/>
</dbReference>
<name>A0A9Q8L543_PASFU</name>
<gene>
    <name evidence="3" type="ORF">CLAFUR5_00945</name>
</gene>
<evidence type="ECO:0000256" key="1">
    <source>
        <dbReference type="SAM" id="MobiDB-lite"/>
    </source>
</evidence>
<dbReference type="SUPFAM" id="SSF81383">
    <property type="entry name" value="F-box domain"/>
    <property type="match status" value="1"/>
</dbReference>
<keyword evidence="4" id="KW-1185">Reference proteome</keyword>
<feature type="region of interest" description="Disordered" evidence="1">
    <location>
        <begin position="1"/>
        <end position="26"/>
    </location>
</feature>
<feature type="region of interest" description="Disordered" evidence="1">
    <location>
        <begin position="446"/>
        <end position="470"/>
    </location>
</feature>
<dbReference type="PROSITE" id="PS50181">
    <property type="entry name" value="FBOX"/>
    <property type="match status" value="1"/>
</dbReference>
<dbReference type="Proteomes" id="UP000756132">
    <property type="component" value="Chromosome 1"/>
</dbReference>
<accession>A0A9Q8L543</accession>
<dbReference type="OrthoDB" id="5279008at2759"/>
<sequence length="609" mass="66023">MAITATESSSGSTTTPGDDASSATTTATTTTRLATLPEEILSNVACRLDSDDLLNLRLTCRDIEVKTLHEFATQHIGTKCFIFATQSLAALVGIAGSIKLRHFLRHVYILTGHFPESRQDCCSALDPRQKRAYASYAADQRALRHDQDGGKKLLVEAFKQLPSLRTLMLVDHAKLLPDDVQWHGLNKFRRKTGSHTISTCPPPDDVYGGFSRELIEIYHEWLSHTFRTMILAVADSGITTITKIGINSISKASAGQYALSPLLDLNFSTATITKLIKAFASLEEVNLQLRTVSLQTNTADIARAGRRVVKFTRALQNITRLELSFDGSAPSGDICCSMLSGVQLSRLSFFHLHGVAIECLTLAKAVCNLTCARMVTFDTVDLRDGSWVSILTVLQALPLLDHLHIFYVTSGGQKTYFLEQLDPASASMADPMSTYIFGGDPMADAGYEDGQWQDTDGESSSDGEPPELLPLDHTVEEESCGPDGENDESSSSLIAEPSLMAEDEPTPSCKHYTGPDFKIPCGHSRERGYFICLQDDEVHAQIPRLIKEHNIASEDSLHDMFGMFGAGVNSPVGGLLGTMPVAAPVPGAAANQNLGIPAATQALQTKSTN</sequence>
<dbReference type="EMBL" id="CP090163">
    <property type="protein sequence ID" value="UJO10899.1"/>
    <property type="molecule type" value="Genomic_DNA"/>
</dbReference>
<protein>
    <recommendedName>
        <fullName evidence="2">F-box domain-containing protein</fullName>
    </recommendedName>
</protein>
<dbReference type="RefSeq" id="XP_047755265.1">
    <property type="nucleotide sequence ID" value="XM_047900093.1"/>
</dbReference>
<dbReference type="InterPro" id="IPR001810">
    <property type="entry name" value="F-box_dom"/>
</dbReference>